<dbReference type="PANTHER" id="PTHR47438">
    <property type="entry name" value="PHOSPHATE METABOLISM PROTEIN 8-RELATED"/>
    <property type="match status" value="1"/>
</dbReference>
<dbReference type="AlphaFoldDB" id="A0A3M8RRT3"/>
<dbReference type="GO" id="GO:0009166">
    <property type="term" value="P:nucleotide catabolic process"/>
    <property type="evidence" value="ECO:0007669"/>
    <property type="project" value="TreeGrafter"/>
</dbReference>
<dbReference type="SUPFAM" id="SSF56784">
    <property type="entry name" value="HAD-like"/>
    <property type="match status" value="1"/>
</dbReference>
<dbReference type="EMBL" id="RIZI01000110">
    <property type="protein sequence ID" value="RNF69430.1"/>
    <property type="molecule type" value="Genomic_DNA"/>
</dbReference>
<evidence type="ECO:0000313" key="1">
    <source>
        <dbReference type="EMBL" id="RNF69430.1"/>
    </source>
</evidence>
<reference evidence="1" key="1">
    <citation type="submission" date="2018-10" db="EMBL/GenBank/DDBJ databases">
        <title>Acidithiobacillus sulfuriphilus sp. nov.: an extremely acidophilic sulfur-oxidizing chemolithotroph isolated from a neutral pH environment.</title>
        <authorList>
            <person name="Falagan C."/>
            <person name="Moya-Beltran A."/>
            <person name="Quatrini R."/>
            <person name="Johnson D.B."/>
        </authorList>
    </citation>
    <scope>NUCLEOTIDE SEQUENCE [LARGE SCALE GENOMIC DNA]</scope>
    <source>
        <strain evidence="1">CJ-2</strain>
    </source>
</reference>
<organism evidence="1">
    <name type="scientific">Acidithiobacillus sulfuriphilus</name>
    <dbReference type="NCBI Taxonomy" id="1867749"/>
    <lineage>
        <taxon>Bacteria</taxon>
        <taxon>Pseudomonadati</taxon>
        <taxon>Pseudomonadota</taxon>
        <taxon>Acidithiobacillia</taxon>
        <taxon>Acidithiobacillales</taxon>
        <taxon>Acidithiobacillaceae</taxon>
        <taxon>Acidithiobacillus</taxon>
    </lineage>
</organism>
<protein>
    <submittedName>
        <fullName evidence="1">Pyrimidine 5'-nucleotidase</fullName>
    </submittedName>
</protein>
<dbReference type="InterPro" id="IPR036412">
    <property type="entry name" value="HAD-like_sf"/>
</dbReference>
<proteinExistence type="predicted"/>
<dbReference type="GO" id="GO:0008252">
    <property type="term" value="F:nucleotidase activity"/>
    <property type="evidence" value="ECO:0007669"/>
    <property type="project" value="TreeGrafter"/>
</dbReference>
<dbReference type="NCBIfam" id="TIGR01993">
    <property type="entry name" value="Pyr-5-nucltdase"/>
    <property type="match status" value="1"/>
</dbReference>
<dbReference type="NCBIfam" id="TIGR01509">
    <property type="entry name" value="HAD-SF-IA-v3"/>
    <property type="match status" value="1"/>
</dbReference>
<dbReference type="InterPro" id="IPR006439">
    <property type="entry name" value="HAD-SF_hydro_IA"/>
</dbReference>
<dbReference type="OrthoDB" id="8558420at2"/>
<dbReference type="SFLD" id="SFLDG01129">
    <property type="entry name" value="C1.5:_HAD__Beta-PGM__Phosphata"/>
    <property type="match status" value="1"/>
</dbReference>
<dbReference type="PANTHER" id="PTHR47438:SF1">
    <property type="entry name" value="PHOSPHATE METABOLISM PROTEIN 8-RELATED"/>
    <property type="match status" value="1"/>
</dbReference>
<dbReference type="RefSeq" id="WP_123101818.1">
    <property type="nucleotide sequence ID" value="NZ_CP127527.1"/>
</dbReference>
<dbReference type="InterPro" id="IPR010237">
    <property type="entry name" value="Pyr-5-nucltdase"/>
</dbReference>
<dbReference type="GO" id="GO:0006206">
    <property type="term" value="P:pyrimidine nucleobase metabolic process"/>
    <property type="evidence" value="ECO:0007669"/>
    <property type="project" value="TreeGrafter"/>
</dbReference>
<sequence>MGQTVKQDRRGASLRSLSRWPRRRRRPSIRRHAVPIFLFDLDNTLFDADRHCFPWMHEHINAYLMTHLQMDRPAADALRRDYWQRYGSTLAGLLRHHTVDPCAYLEAIHPPVLSRSVPADPALGRMLAALPGPAYVFTNSVASHAQRVLERLGVAHQVSAIFDVAACGFTGKPQLGAYRAVLRSLGVPAARCWMFEDTLANLRSARQLGMHTVYVGRLGRRAHSAQRKLRSLTSWGRQG</sequence>
<dbReference type="Gene3D" id="3.40.50.1000">
    <property type="entry name" value="HAD superfamily/HAD-like"/>
    <property type="match status" value="1"/>
</dbReference>
<dbReference type="InterPro" id="IPR052791">
    <property type="entry name" value="SSM1_domain"/>
</dbReference>
<dbReference type="SFLD" id="SFLDG01132">
    <property type="entry name" value="C1.5.3:_5'-Nucleotidase_Like"/>
    <property type="match status" value="1"/>
</dbReference>
<dbReference type="Pfam" id="PF00702">
    <property type="entry name" value="Hydrolase"/>
    <property type="match status" value="1"/>
</dbReference>
<comment type="caution">
    <text evidence="1">The sequence shown here is derived from an EMBL/GenBank/DDBJ whole genome shotgun (WGS) entry which is preliminary data.</text>
</comment>
<gene>
    <name evidence="1" type="ORF">EC580_02285</name>
</gene>
<accession>A0A3M8RRT3</accession>
<dbReference type="InterPro" id="IPR023214">
    <property type="entry name" value="HAD_sf"/>
</dbReference>
<dbReference type="SFLD" id="SFLDS00003">
    <property type="entry name" value="Haloacid_Dehalogenase"/>
    <property type="match status" value="1"/>
</dbReference>
<name>A0A3M8RRT3_9PROT</name>
<dbReference type="Gene3D" id="1.10.150.450">
    <property type="match status" value="1"/>
</dbReference>